<dbReference type="AlphaFoldDB" id="A0A381UDS5"/>
<dbReference type="EMBL" id="UINC01005991">
    <property type="protein sequence ID" value="SVA24803.1"/>
    <property type="molecule type" value="Genomic_DNA"/>
</dbReference>
<organism evidence="2">
    <name type="scientific">marine metagenome</name>
    <dbReference type="NCBI Taxonomy" id="408172"/>
    <lineage>
        <taxon>unclassified sequences</taxon>
        <taxon>metagenomes</taxon>
        <taxon>ecological metagenomes</taxon>
    </lineage>
</organism>
<evidence type="ECO:0000313" key="2">
    <source>
        <dbReference type="EMBL" id="SVA24803.1"/>
    </source>
</evidence>
<feature type="domain" description="Fibronectin type-III" evidence="1">
    <location>
        <begin position="478"/>
        <end position="578"/>
    </location>
</feature>
<evidence type="ECO:0000259" key="1">
    <source>
        <dbReference type="PROSITE" id="PS50853"/>
    </source>
</evidence>
<dbReference type="InterPro" id="IPR013783">
    <property type="entry name" value="Ig-like_fold"/>
</dbReference>
<protein>
    <recommendedName>
        <fullName evidence="1">Fibronectin type-III domain-containing protein</fullName>
    </recommendedName>
</protein>
<dbReference type="PROSITE" id="PS50853">
    <property type="entry name" value="FN3"/>
    <property type="match status" value="1"/>
</dbReference>
<name>A0A381UDS5_9ZZZZ</name>
<dbReference type="Gene3D" id="2.60.40.10">
    <property type="entry name" value="Immunoglobulins"/>
    <property type="match status" value="1"/>
</dbReference>
<sequence>MNNTKKLTSTVYIILFLTGIQMLYAGTFKWVRIGNVEMKVVDNTDQDQLAGSRAVYYYYDNYKYYHLYNAGWHFGTVDWVDETGTNWPVKVVGTATAGANENITMPIADDGGNTLKQYVRHQPPTVTVNGEILNDPFPLTGDEVNPEKIPGTADLMMESTVNTIMGVTLKQKVLAWSSADYDDFIIYDWTFINNGNTDDDPDIELPGQNLEDVYFMRMNNFYSPGRGSPWYSTYGEQIGDSLRIMYGYPARGPNSDYDDFGDPDKSKDFINRPFYVGEAFLHADKSASDKSDDITQPQMTGVQTVEIFWLKFEASSHTPSELANLYEVLKYGFGGPLFNLEYQTENTYENTYHSLRMDEQGYKYPKEFPWWNWRAIAHTSSGPYDLAFGDSIRFVYAFVMGTISPEKGREIGRAWNNGTATWDSENNLPPPFIDHPDLYDNDNDYAKDCWVATGKDSLFKNAWAAQYAVKNNYELPVPPRAPSIDVQGLPDYIQINWGDESEEASDFAGYRVYRSTGSPDSSFTRIFECGGNSGVTLTHSFNDTTAQRSVAYFYYVTAFDDGLSNTPSPNGVVRSLESGWNLNRTRAAAYRSRPAGTLETIRVVPNPLNVNANNFPGEPNKIVFMDIPGYCTINIYTESGDLVKSVEHNSGSGDEVWGGNILDLQTVSDSGQLLVSGIYLAHITDNETGDMSVTKFVIIR</sequence>
<dbReference type="InterPro" id="IPR003961">
    <property type="entry name" value="FN3_dom"/>
</dbReference>
<gene>
    <name evidence="2" type="ORF">METZ01_LOCUS77657</name>
</gene>
<proteinExistence type="predicted"/>
<accession>A0A381UDS5</accession>
<reference evidence="2" key="1">
    <citation type="submission" date="2018-05" db="EMBL/GenBank/DDBJ databases">
        <authorList>
            <person name="Lanie J.A."/>
            <person name="Ng W.-L."/>
            <person name="Kazmierczak K.M."/>
            <person name="Andrzejewski T.M."/>
            <person name="Davidsen T.M."/>
            <person name="Wayne K.J."/>
            <person name="Tettelin H."/>
            <person name="Glass J.I."/>
            <person name="Rusch D."/>
            <person name="Podicherti R."/>
            <person name="Tsui H.-C.T."/>
            <person name="Winkler M.E."/>
        </authorList>
    </citation>
    <scope>NUCLEOTIDE SEQUENCE</scope>
</reference>